<keyword evidence="2" id="KW-0812">Transmembrane</keyword>
<dbReference type="InterPro" id="IPR009571">
    <property type="entry name" value="SUR7/Rim9-like_fungi"/>
</dbReference>
<keyword evidence="2" id="KW-0472">Membrane</keyword>
<keyword evidence="4" id="KW-1185">Reference proteome</keyword>
<sequence length="345" mass="38405">MEFHAVDSRGQPAAPPTMNLFHRRRKSDDTAVSASTPPVVVPELSKAQIKVATRRRKISSLATSFFLFITLIFLILVNISGVRNKPVIRNWYFIRLDLSNIVPASVPNFALINTIAQTLGLHDFYQVGLWGFCEGYKGQGVTFCSPPQKLYWFNPVEILRNELLAGASINLPANINDILDLIHLVSNWMFGLFLTGTVLSFVLIFVMPISIYSRWLTLLVAILAFLNALFVTVASVIATVMFVIFRNTIAGVSEIHLRADIGTTLFAFMWVASAFSIFAWLVQMGLCCCCASRRDVRKGKKRGSEKAYHMDGAAAETGGVRENSPVAAETTTEKAPNKYQFWKRG</sequence>
<dbReference type="InterPro" id="IPR052413">
    <property type="entry name" value="SUR7_domain"/>
</dbReference>
<accession>A0A3M7M4R8</accession>
<evidence type="ECO:0000256" key="2">
    <source>
        <dbReference type="SAM" id="Phobius"/>
    </source>
</evidence>
<feature type="transmembrane region" description="Helical" evidence="2">
    <location>
        <begin position="58"/>
        <end position="79"/>
    </location>
</feature>
<dbReference type="GO" id="GO:0051285">
    <property type="term" value="C:cell cortex of cell tip"/>
    <property type="evidence" value="ECO:0007669"/>
    <property type="project" value="TreeGrafter"/>
</dbReference>
<evidence type="ECO:0000313" key="3">
    <source>
        <dbReference type="EMBL" id="RMZ69458.1"/>
    </source>
</evidence>
<dbReference type="EMBL" id="KE747818">
    <property type="protein sequence ID" value="RMZ69458.1"/>
    <property type="molecule type" value="Genomic_DNA"/>
</dbReference>
<organism evidence="3 4">
    <name type="scientific">Pyrenophora seminiperda CCB06</name>
    <dbReference type="NCBI Taxonomy" id="1302712"/>
    <lineage>
        <taxon>Eukaryota</taxon>
        <taxon>Fungi</taxon>
        <taxon>Dikarya</taxon>
        <taxon>Ascomycota</taxon>
        <taxon>Pezizomycotina</taxon>
        <taxon>Dothideomycetes</taxon>
        <taxon>Pleosporomycetidae</taxon>
        <taxon>Pleosporales</taxon>
        <taxon>Pleosporineae</taxon>
        <taxon>Pleosporaceae</taxon>
        <taxon>Pyrenophora</taxon>
    </lineage>
</organism>
<gene>
    <name evidence="3" type="ORF">GMOD_00006272</name>
</gene>
<feature type="transmembrane region" description="Helical" evidence="2">
    <location>
        <begin position="188"/>
        <end position="206"/>
    </location>
</feature>
<keyword evidence="2" id="KW-1133">Transmembrane helix</keyword>
<protein>
    <submittedName>
        <fullName evidence="3">Integral membrane</fullName>
    </submittedName>
</protein>
<dbReference type="PANTHER" id="PTHR28019">
    <property type="entry name" value="CELL MEMBRANE PROTEIN YLR413W-RELATED"/>
    <property type="match status" value="1"/>
</dbReference>
<evidence type="ECO:0000256" key="1">
    <source>
        <dbReference type="SAM" id="MobiDB-lite"/>
    </source>
</evidence>
<evidence type="ECO:0000313" key="4">
    <source>
        <dbReference type="Proteomes" id="UP000265663"/>
    </source>
</evidence>
<feature type="transmembrane region" description="Helical" evidence="2">
    <location>
        <begin position="265"/>
        <end position="292"/>
    </location>
</feature>
<feature type="region of interest" description="Disordered" evidence="1">
    <location>
        <begin position="312"/>
        <end position="334"/>
    </location>
</feature>
<reference evidence="3 4" key="1">
    <citation type="journal article" date="2014" name="PLoS ONE">
        <title>De novo Genome Assembly of the Fungal Plant Pathogen Pyrenophora semeniperda.</title>
        <authorList>
            <person name="Soliai M.M."/>
            <person name="Meyer S.E."/>
            <person name="Udall J.A."/>
            <person name="Elzinga D.E."/>
            <person name="Hermansen R.A."/>
            <person name="Bodily P.M."/>
            <person name="Hart A.A."/>
            <person name="Coleman C.E."/>
        </authorList>
    </citation>
    <scope>NUCLEOTIDE SEQUENCE [LARGE SCALE GENOMIC DNA]</scope>
    <source>
        <strain evidence="3 4">CCB06</strain>
        <tissue evidence="3">Mycelium</tissue>
    </source>
</reference>
<dbReference type="OrthoDB" id="2327445at2759"/>
<proteinExistence type="predicted"/>
<dbReference type="GO" id="GO:0005886">
    <property type="term" value="C:plasma membrane"/>
    <property type="evidence" value="ECO:0007669"/>
    <property type="project" value="InterPro"/>
</dbReference>
<feature type="transmembrane region" description="Helical" evidence="2">
    <location>
        <begin position="218"/>
        <end position="245"/>
    </location>
</feature>
<name>A0A3M7M4R8_9PLEO</name>
<dbReference type="Pfam" id="PF06687">
    <property type="entry name" value="SUR7"/>
    <property type="match status" value="1"/>
</dbReference>
<dbReference type="PANTHER" id="PTHR28019:SF2">
    <property type="entry name" value="CELL MEMBRANE PROTEIN YLR413W-RELATED"/>
    <property type="match status" value="1"/>
</dbReference>
<dbReference type="AlphaFoldDB" id="A0A3M7M4R8"/>
<dbReference type="GO" id="GO:0031505">
    <property type="term" value="P:fungal-type cell wall organization"/>
    <property type="evidence" value="ECO:0007669"/>
    <property type="project" value="TreeGrafter"/>
</dbReference>
<dbReference type="Proteomes" id="UP000265663">
    <property type="component" value="Unassembled WGS sequence"/>
</dbReference>